<reference evidence="16 17" key="1">
    <citation type="submission" date="2019-03" db="EMBL/GenBank/DDBJ databases">
        <title>Genomic Encyclopedia of Archaeal and Bacterial Type Strains, Phase II (KMG-II): from individual species to whole genera.</title>
        <authorList>
            <person name="Goeker M."/>
        </authorList>
    </citation>
    <scope>NUCLEOTIDE SEQUENCE [LARGE SCALE GENOMIC DNA]</scope>
    <source>
        <strain evidence="16 17">DSM 28353</strain>
    </source>
</reference>
<dbReference type="AlphaFoldDB" id="A0A4R6WHQ2"/>
<evidence type="ECO:0000256" key="7">
    <source>
        <dbReference type="ARBA" id="ARBA00023004"/>
    </source>
</evidence>
<evidence type="ECO:0000256" key="13">
    <source>
        <dbReference type="RuleBase" id="RU003357"/>
    </source>
</evidence>
<comment type="similarity">
    <text evidence="12 13">Belongs to the TonB-dependent receptor family.</text>
</comment>
<keyword evidence="10" id="KW-0675">Receptor</keyword>
<keyword evidence="2 12" id="KW-0813">Transport</keyword>
<dbReference type="Pfam" id="PF13715">
    <property type="entry name" value="CarbopepD_reg_2"/>
    <property type="match status" value="1"/>
</dbReference>
<evidence type="ECO:0000256" key="8">
    <source>
        <dbReference type="ARBA" id="ARBA00023077"/>
    </source>
</evidence>
<dbReference type="InterPro" id="IPR008969">
    <property type="entry name" value="CarboxyPept-like_regulatory"/>
</dbReference>
<dbReference type="NCBIfam" id="TIGR04056">
    <property type="entry name" value="OMP_RagA_SusC"/>
    <property type="match status" value="1"/>
</dbReference>
<evidence type="ECO:0000256" key="4">
    <source>
        <dbReference type="ARBA" id="ARBA00022496"/>
    </source>
</evidence>
<dbReference type="GO" id="GO:0009279">
    <property type="term" value="C:cell outer membrane"/>
    <property type="evidence" value="ECO:0007669"/>
    <property type="project" value="UniProtKB-SubCell"/>
</dbReference>
<dbReference type="InterPro" id="IPR023996">
    <property type="entry name" value="TonB-dep_OMP_SusC/RagA"/>
</dbReference>
<dbReference type="Pfam" id="PF07660">
    <property type="entry name" value="STN"/>
    <property type="match status" value="1"/>
</dbReference>
<dbReference type="GO" id="GO:0044718">
    <property type="term" value="P:siderophore transmembrane transport"/>
    <property type="evidence" value="ECO:0007669"/>
    <property type="project" value="TreeGrafter"/>
</dbReference>
<dbReference type="PANTHER" id="PTHR30069:SF29">
    <property type="entry name" value="HEMOGLOBIN AND HEMOGLOBIN-HAPTOGLOBIN-BINDING PROTEIN 1-RELATED"/>
    <property type="match status" value="1"/>
</dbReference>
<dbReference type="Pfam" id="PF07715">
    <property type="entry name" value="Plug"/>
    <property type="match status" value="1"/>
</dbReference>
<evidence type="ECO:0000256" key="10">
    <source>
        <dbReference type="ARBA" id="ARBA00023170"/>
    </source>
</evidence>
<evidence type="ECO:0000256" key="3">
    <source>
        <dbReference type="ARBA" id="ARBA00022452"/>
    </source>
</evidence>
<dbReference type="SMART" id="SM00965">
    <property type="entry name" value="STN"/>
    <property type="match status" value="1"/>
</dbReference>
<keyword evidence="7" id="KW-0408">Iron</keyword>
<dbReference type="Gene3D" id="2.40.170.20">
    <property type="entry name" value="TonB-dependent receptor, beta-barrel domain"/>
    <property type="match status" value="1"/>
</dbReference>
<evidence type="ECO:0000256" key="12">
    <source>
        <dbReference type="PROSITE-ProRule" id="PRU01360"/>
    </source>
</evidence>
<accession>A0A4R6WHQ2</accession>
<keyword evidence="8 13" id="KW-0798">TonB box</keyword>
<comment type="subcellular location">
    <subcellularLocation>
        <location evidence="1 12">Cell outer membrane</location>
        <topology evidence="1 12">Multi-pass membrane protein</topology>
    </subcellularLocation>
</comment>
<dbReference type="InterPro" id="IPR012910">
    <property type="entry name" value="Plug_dom"/>
</dbReference>
<keyword evidence="6 14" id="KW-0732">Signal</keyword>
<dbReference type="EMBL" id="SNYV01000013">
    <property type="protein sequence ID" value="TDQ77871.1"/>
    <property type="molecule type" value="Genomic_DNA"/>
</dbReference>
<dbReference type="SUPFAM" id="SSF56935">
    <property type="entry name" value="Porins"/>
    <property type="match status" value="1"/>
</dbReference>
<dbReference type="Gene3D" id="2.170.130.10">
    <property type="entry name" value="TonB-dependent receptor, plug domain"/>
    <property type="match status" value="1"/>
</dbReference>
<dbReference type="Pfam" id="PF00593">
    <property type="entry name" value="TonB_dep_Rec_b-barrel"/>
    <property type="match status" value="1"/>
</dbReference>
<keyword evidence="4" id="KW-0406">Ion transport</keyword>
<sequence>MKLIILLLTIACVQVSANSYGQYVTIEARNKPFKAVLAEIRNQTGIDFIYNTRNVNEYENVNLRCENMRWTTALEELLSKQKLQYKINDNTVLIQKPDVNEVSTPTEPRHNQQELAISGRVLDANRQPIAGVSLSIKGSSLATSTNNKGHFSFNVPRNSVLVIKYIGYLPQEKLITDASPIEIILQSSEEQLDEVVVIGYGTQSRKESTGSLTSVKGDDINSLPVQSFDAALGGRSSGVQVSANAGVPNQAPVFKIRGTNSLSLSTYPLVVIDGVPAFDTNDDSGPSYASNNPLSAINPADIESIDIAKDAAATSIYGSRAANGVVFITTKKGKRGSTRVNYEGWYGINKANRLPKMLNAAQYVEIKNEGIRNDGSYNDKTNYFSLNKDKDGNFIDTDWNDYIYRTGQSHSHALNISGATDKTNYYGSISYANQEGIFQRSGFERKSAMFNIDNKTTNWMKVGAKLNFSNENNLAAMSTGTGSTGAFQSSSSSGAMSRIALISAPVAAPYNNDGSYNTTASGFIGLMDNEGHLNQSRFGFYNPVISLDHNRSNNHVNNIQSNAFIQINPLPWISFKSIYGIDYRLAKYDHYLSPLSGEAISTNGSTFNLQANKERWVWTNTLNIDKKFADVHSLGVLLGQEQQRTTGNQFGLQRTGQSDPYYTTIQGGWQNVVAYATGNPEINNYLFSLFSRVQYDYMKKYYITANLRQDEYSALGLNNKKGVFWGVSAGWDITKEDFWKDASIASTLTNLKLRGSYGKVGNVGGLTDFGAINTYSANLYGGQPGLTYSITGNPDLKWETSKKLDIGLDFGLFGKITGEIGYYRNTVDGLIIAVPLPPSAGIPNATNNRILQNVGEMYNQGIELTLNTSPITNDNFTWNTSFNFTTNKNEVKNLANGVSSIILGSNDGLTITMPGQSAGMLYVIETAGVDPATGRQIFLDGNGNKVLYQQSLNGGNGVKYQWEYEDGSRARAITPAEDAKPYRNVAPKVFGGWSNSFNYKGIELSALITYQFGGHMMNGTQGSMRDMRFWNNSVDMLDRWQKPGDNTDIPRLVNNDNVSNGNTLPLSKNVSSTDFIRLKNVMIAYNFSSTIAKRIGVGNLRAYVSGQNLAMWTKYTGFDPEVTTFGNAAIQQGIDKNQAPNARTYTVGLSVGF</sequence>
<feature type="domain" description="Secretin/TonB short N-terminal" evidence="15">
    <location>
        <begin position="46"/>
        <end position="97"/>
    </location>
</feature>
<dbReference type="Proteomes" id="UP000295292">
    <property type="component" value="Unassembled WGS sequence"/>
</dbReference>
<gene>
    <name evidence="16" type="ORF">CLV99_1839</name>
</gene>
<dbReference type="InterPro" id="IPR000531">
    <property type="entry name" value="Beta-barrel_TonB"/>
</dbReference>
<evidence type="ECO:0000256" key="5">
    <source>
        <dbReference type="ARBA" id="ARBA00022692"/>
    </source>
</evidence>
<dbReference type="InterPro" id="IPR023997">
    <property type="entry name" value="TonB-dep_OMP_SusC/RagA_CS"/>
</dbReference>
<evidence type="ECO:0000256" key="6">
    <source>
        <dbReference type="ARBA" id="ARBA00022729"/>
    </source>
</evidence>
<evidence type="ECO:0000256" key="1">
    <source>
        <dbReference type="ARBA" id="ARBA00004571"/>
    </source>
</evidence>
<dbReference type="NCBIfam" id="TIGR04057">
    <property type="entry name" value="SusC_RagA_signa"/>
    <property type="match status" value="1"/>
</dbReference>
<evidence type="ECO:0000256" key="2">
    <source>
        <dbReference type="ARBA" id="ARBA00022448"/>
    </source>
</evidence>
<keyword evidence="4" id="KW-0410">Iron transport</keyword>
<dbReference type="Gene3D" id="2.60.40.1120">
    <property type="entry name" value="Carboxypeptidase-like, regulatory domain"/>
    <property type="match status" value="1"/>
</dbReference>
<keyword evidence="3 12" id="KW-1134">Transmembrane beta strand</keyword>
<organism evidence="16 17">
    <name type="scientific">Sphingobacterium yanglingense</name>
    <dbReference type="NCBI Taxonomy" id="1437280"/>
    <lineage>
        <taxon>Bacteria</taxon>
        <taxon>Pseudomonadati</taxon>
        <taxon>Bacteroidota</taxon>
        <taxon>Sphingobacteriia</taxon>
        <taxon>Sphingobacteriales</taxon>
        <taxon>Sphingobacteriaceae</taxon>
        <taxon>Sphingobacterium</taxon>
    </lineage>
</organism>
<evidence type="ECO:0000313" key="17">
    <source>
        <dbReference type="Proteomes" id="UP000295292"/>
    </source>
</evidence>
<evidence type="ECO:0000313" key="16">
    <source>
        <dbReference type="EMBL" id="TDQ77871.1"/>
    </source>
</evidence>
<keyword evidence="17" id="KW-1185">Reference proteome</keyword>
<dbReference type="InterPro" id="IPR039426">
    <property type="entry name" value="TonB-dep_rcpt-like"/>
</dbReference>
<dbReference type="Gene3D" id="3.55.50.30">
    <property type="match status" value="1"/>
</dbReference>
<feature type="chain" id="PRO_5020779496" evidence="14">
    <location>
        <begin position="18"/>
        <end position="1153"/>
    </location>
</feature>
<keyword evidence="5 12" id="KW-0812">Transmembrane</keyword>
<keyword evidence="9 12" id="KW-0472">Membrane</keyword>
<evidence type="ECO:0000256" key="11">
    <source>
        <dbReference type="ARBA" id="ARBA00023237"/>
    </source>
</evidence>
<dbReference type="InterPro" id="IPR037066">
    <property type="entry name" value="Plug_dom_sf"/>
</dbReference>
<dbReference type="RefSeq" id="WP_162850073.1">
    <property type="nucleotide sequence ID" value="NZ_SNYV01000013.1"/>
</dbReference>
<dbReference type="PROSITE" id="PS52016">
    <property type="entry name" value="TONB_DEPENDENT_REC_3"/>
    <property type="match status" value="1"/>
</dbReference>
<evidence type="ECO:0000256" key="9">
    <source>
        <dbReference type="ARBA" id="ARBA00023136"/>
    </source>
</evidence>
<comment type="caution">
    <text evidence="16">The sequence shown here is derived from an EMBL/GenBank/DDBJ whole genome shotgun (WGS) entry which is preliminary data.</text>
</comment>
<dbReference type="PANTHER" id="PTHR30069">
    <property type="entry name" value="TONB-DEPENDENT OUTER MEMBRANE RECEPTOR"/>
    <property type="match status" value="1"/>
</dbReference>
<dbReference type="SUPFAM" id="SSF49464">
    <property type="entry name" value="Carboxypeptidase regulatory domain-like"/>
    <property type="match status" value="1"/>
</dbReference>
<keyword evidence="11 12" id="KW-0998">Cell outer membrane</keyword>
<feature type="signal peptide" evidence="14">
    <location>
        <begin position="1"/>
        <end position="17"/>
    </location>
</feature>
<dbReference type="InterPro" id="IPR011662">
    <property type="entry name" value="Secretin/TonB_short_N"/>
</dbReference>
<proteinExistence type="inferred from homology"/>
<evidence type="ECO:0000256" key="14">
    <source>
        <dbReference type="SAM" id="SignalP"/>
    </source>
</evidence>
<evidence type="ECO:0000259" key="15">
    <source>
        <dbReference type="SMART" id="SM00965"/>
    </source>
</evidence>
<protein>
    <submittedName>
        <fullName evidence="16">TonB-linked SusC/RagA family outer membrane protein</fullName>
    </submittedName>
</protein>
<name>A0A4R6WHQ2_9SPHI</name>
<dbReference type="GO" id="GO:0015344">
    <property type="term" value="F:siderophore uptake transmembrane transporter activity"/>
    <property type="evidence" value="ECO:0007669"/>
    <property type="project" value="TreeGrafter"/>
</dbReference>
<dbReference type="InterPro" id="IPR036942">
    <property type="entry name" value="Beta-barrel_TonB_sf"/>
</dbReference>